<dbReference type="RefSeq" id="WP_006895048.1">
    <property type="nucleotide sequence ID" value="NZ_BAAARB010000012.1"/>
</dbReference>
<sequence>MESIETAAGPIDADRLGNVLSHEHIFVVNDDYRVNFLPDWDEQAQIDAAVATLTRLKASGIDTLMDVSVPGLGRNVERIAAVADRVDLNIVLATGLYTYHDLPFQFHYTGPGLGFDAPDPLERRFVRDLTVGIGRSAIRAGFLYCAIESEGLSTGVERVMRAVGRAAVETGAPVVVHTNPHTASGLVAQRVLAEEGVDLSRVRMSHCGDTTDLDYLMRLADAGSLLGLDRFGVDVLLPYADRMRTLLALIERGYSDRIMLSQDAFCFSDWFEPASLAEAAPDWDYFQVTGRVIPDLLAAGVSREVIDTMMRAVPRAFLTRSAGSSVSSDAVITVADFEKTGFSPEKP</sequence>
<dbReference type="InterPro" id="IPR001559">
    <property type="entry name" value="Phosphotriesterase"/>
</dbReference>
<dbReference type="PANTHER" id="PTHR10819">
    <property type="entry name" value="PHOSPHOTRIESTERASE-RELATED"/>
    <property type="match status" value="1"/>
</dbReference>
<dbReference type="Gene3D" id="3.20.20.140">
    <property type="entry name" value="Metal-dependent hydrolases"/>
    <property type="match status" value="1"/>
</dbReference>
<dbReference type="InterPro" id="IPR032466">
    <property type="entry name" value="Metal_Hydrolase"/>
</dbReference>
<evidence type="ECO:0000256" key="2">
    <source>
        <dbReference type="ARBA" id="ARBA00022801"/>
    </source>
</evidence>
<proteinExistence type="inferred from homology"/>
<keyword evidence="1" id="KW-0479">Metal-binding</keyword>
<evidence type="ECO:0000256" key="3">
    <source>
        <dbReference type="PROSITE-ProRule" id="PRU00679"/>
    </source>
</evidence>
<dbReference type="Pfam" id="PF02126">
    <property type="entry name" value="PTE"/>
    <property type="match status" value="1"/>
</dbReference>
<comment type="caution">
    <text evidence="3">Lacks conserved residue(s) required for the propagation of feature annotation.</text>
</comment>
<dbReference type="PANTHER" id="PTHR10819:SF3">
    <property type="entry name" value="PHOSPHOTRIESTERASE-RELATED PROTEIN"/>
    <property type="match status" value="1"/>
</dbReference>
<keyword evidence="5" id="KW-1185">Reference proteome</keyword>
<comment type="similarity">
    <text evidence="3">Belongs to the metallo-dependent hydrolases superfamily. Phosphotriesterase family.</text>
</comment>
<evidence type="ECO:0000313" key="5">
    <source>
        <dbReference type="Proteomes" id="UP001501170"/>
    </source>
</evidence>
<evidence type="ECO:0000256" key="1">
    <source>
        <dbReference type="ARBA" id="ARBA00022723"/>
    </source>
</evidence>
<dbReference type="SUPFAM" id="SSF51556">
    <property type="entry name" value="Metallo-dependent hydrolases"/>
    <property type="match status" value="1"/>
</dbReference>
<dbReference type="Proteomes" id="UP001501170">
    <property type="component" value="Unassembled WGS sequence"/>
</dbReference>
<reference evidence="4 5" key="1">
    <citation type="journal article" date="2019" name="Int. J. Syst. Evol. Microbiol.">
        <title>The Global Catalogue of Microorganisms (GCM) 10K type strain sequencing project: providing services to taxonomists for standard genome sequencing and annotation.</title>
        <authorList>
            <consortium name="The Broad Institute Genomics Platform"/>
            <consortium name="The Broad Institute Genome Sequencing Center for Infectious Disease"/>
            <person name="Wu L."/>
            <person name="Ma J."/>
        </authorList>
    </citation>
    <scope>NUCLEOTIDE SEQUENCE [LARGE SCALE GENOMIC DNA]</scope>
    <source>
        <strain evidence="4 5">JCM 16227</strain>
    </source>
</reference>
<dbReference type="PROSITE" id="PS51347">
    <property type="entry name" value="PHOSPHOTRIESTERASE_2"/>
    <property type="match status" value="1"/>
</dbReference>
<accession>A0ABN3HMN3</accession>
<keyword evidence="2" id="KW-0378">Hydrolase</keyword>
<protein>
    <submittedName>
        <fullName evidence="4">Phosphotriesterase</fullName>
    </submittedName>
</protein>
<comment type="caution">
    <text evidence="4">The sequence shown here is derived from an EMBL/GenBank/DDBJ whole genome shotgun (WGS) entry which is preliminary data.</text>
</comment>
<evidence type="ECO:0000313" key="4">
    <source>
        <dbReference type="EMBL" id="GAA2383225.1"/>
    </source>
</evidence>
<dbReference type="EMBL" id="BAAARB010000012">
    <property type="protein sequence ID" value="GAA2383225.1"/>
    <property type="molecule type" value="Genomic_DNA"/>
</dbReference>
<organism evidence="4 5">
    <name type="scientific">Gordonia cholesterolivorans</name>
    <dbReference type="NCBI Taxonomy" id="559625"/>
    <lineage>
        <taxon>Bacteria</taxon>
        <taxon>Bacillati</taxon>
        <taxon>Actinomycetota</taxon>
        <taxon>Actinomycetes</taxon>
        <taxon>Mycobacteriales</taxon>
        <taxon>Gordoniaceae</taxon>
        <taxon>Gordonia</taxon>
    </lineage>
</organism>
<name>A0ABN3HMN3_9ACTN</name>
<gene>
    <name evidence="4" type="ORF">GCM10009855_24250</name>
</gene>